<keyword evidence="2" id="KW-0238">DNA-binding</keyword>
<dbReference type="CDD" id="cd00090">
    <property type="entry name" value="HTH_ARSR"/>
    <property type="match status" value="1"/>
</dbReference>
<dbReference type="InterPro" id="IPR001845">
    <property type="entry name" value="HTH_ArsR_DNA-bd_dom"/>
</dbReference>
<evidence type="ECO:0000256" key="2">
    <source>
        <dbReference type="ARBA" id="ARBA00023125"/>
    </source>
</evidence>
<evidence type="ECO:0000259" key="4">
    <source>
        <dbReference type="SMART" id="SM00418"/>
    </source>
</evidence>
<reference evidence="5" key="1">
    <citation type="submission" date="2021-01" db="EMBL/GenBank/DDBJ databases">
        <title>Whole genome shotgun sequence of Rhizocola hellebori NBRC 109834.</title>
        <authorList>
            <person name="Komaki H."/>
            <person name="Tamura T."/>
        </authorList>
    </citation>
    <scope>NUCLEOTIDE SEQUENCE</scope>
    <source>
        <strain evidence="5">NBRC 109834</strain>
    </source>
</reference>
<sequence>MLRIHFTGEDLAKTRIISRPDPLWETVLSWHMLRQRSTDPLLLPWKRQVLAGLKPGSPARAEVAPLLAVNPPLGYFPDLLTPAEAEQGLQAGVEAVLALPKPRLHREIGKLSEVHGGLDADTIDLAEGRTPALDRLGQALRGFHSHAIVPIADRIQVAFDADRAMRAQTFLKGGIVAVLTGLHRQAEFRDNVLEISDSLTDKEIHLNGRGLRLVPSYFKETQSRPMTLADPSLPQVLVYPVDRSAGLVASAAREPLAALLGRTRAALLELTEAGGSTSQLARRLEISPAAASQHLTIMREAGLIISVREANAMRHLTTPLGRAILSGRGAQRDGLGGAQ</sequence>
<dbReference type="RefSeq" id="WP_203912402.1">
    <property type="nucleotide sequence ID" value="NZ_BONY01000053.1"/>
</dbReference>
<evidence type="ECO:0000313" key="5">
    <source>
        <dbReference type="EMBL" id="GIH08649.1"/>
    </source>
</evidence>
<keyword evidence="3" id="KW-0804">Transcription</keyword>
<dbReference type="InterPro" id="IPR051011">
    <property type="entry name" value="Metal_resp_trans_reg"/>
</dbReference>
<evidence type="ECO:0000313" key="6">
    <source>
        <dbReference type="Proteomes" id="UP000612899"/>
    </source>
</evidence>
<keyword evidence="6" id="KW-1185">Reference proteome</keyword>
<keyword evidence="1" id="KW-0805">Transcription regulation</keyword>
<organism evidence="5 6">
    <name type="scientific">Rhizocola hellebori</name>
    <dbReference type="NCBI Taxonomy" id="1392758"/>
    <lineage>
        <taxon>Bacteria</taxon>
        <taxon>Bacillati</taxon>
        <taxon>Actinomycetota</taxon>
        <taxon>Actinomycetes</taxon>
        <taxon>Micromonosporales</taxon>
        <taxon>Micromonosporaceae</taxon>
        <taxon>Rhizocola</taxon>
    </lineage>
</organism>
<dbReference type="PANTHER" id="PTHR43132">
    <property type="entry name" value="ARSENICAL RESISTANCE OPERON REPRESSOR ARSR-RELATED"/>
    <property type="match status" value="1"/>
</dbReference>
<comment type="caution">
    <text evidence="5">The sequence shown here is derived from an EMBL/GenBank/DDBJ whole genome shotgun (WGS) entry which is preliminary data.</text>
</comment>
<dbReference type="Pfam" id="PF12840">
    <property type="entry name" value="HTH_20"/>
    <property type="match status" value="1"/>
</dbReference>
<dbReference type="AlphaFoldDB" id="A0A8J3VIQ6"/>
<accession>A0A8J3VIQ6</accession>
<evidence type="ECO:0000256" key="3">
    <source>
        <dbReference type="ARBA" id="ARBA00023163"/>
    </source>
</evidence>
<dbReference type="InterPro" id="IPR036390">
    <property type="entry name" value="WH_DNA-bd_sf"/>
</dbReference>
<name>A0A8J3VIQ6_9ACTN</name>
<dbReference type="GO" id="GO:0003700">
    <property type="term" value="F:DNA-binding transcription factor activity"/>
    <property type="evidence" value="ECO:0007669"/>
    <property type="project" value="InterPro"/>
</dbReference>
<dbReference type="SUPFAM" id="SSF46785">
    <property type="entry name" value="Winged helix' DNA-binding domain"/>
    <property type="match status" value="1"/>
</dbReference>
<dbReference type="InterPro" id="IPR036388">
    <property type="entry name" value="WH-like_DNA-bd_sf"/>
</dbReference>
<dbReference type="Gene3D" id="1.10.10.10">
    <property type="entry name" value="Winged helix-like DNA-binding domain superfamily/Winged helix DNA-binding domain"/>
    <property type="match status" value="1"/>
</dbReference>
<dbReference type="GO" id="GO:0003677">
    <property type="term" value="F:DNA binding"/>
    <property type="evidence" value="ECO:0007669"/>
    <property type="project" value="UniProtKB-KW"/>
</dbReference>
<dbReference type="SMART" id="SM00418">
    <property type="entry name" value="HTH_ARSR"/>
    <property type="match status" value="1"/>
</dbReference>
<evidence type="ECO:0000256" key="1">
    <source>
        <dbReference type="ARBA" id="ARBA00023015"/>
    </source>
</evidence>
<dbReference type="InterPro" id="IPR011991">
    <property type="entry name" value="ArsR-like_HTH"/>
</dbReference>
<dbReference type="Proteomes" id="UP000612899">
    <property type="component" value="Unassembled WGS sequence"/>
</dbReference>
<dbReference type="PANTHER" id="PTHR43132:SF8">
    <property type="entry name" value="HTH-TYPE TRANSCRIPTIONAL REGULATOR KMTR"/>
    <property type="match status" value="1"/>
</dbReference>
<feature type="domain" description="HTH arsR-type" evidence="4">
    <location>
        <begin position="254"/>
        <end position="329"/>
    </location>
</feature>
<dbReference type="EMBL" id="BONY01000053">
    <property type="protein sequence ID" value="GIH08649.1"/>
    <property type="molecule type" value="Genomic_DNA"/>
</dbReference>
<protein>
    <submittedName>
        <fullName evidence="5">Transcriptional regulator</fullName>
    </submittedName>
</protein>
<proteinExistence type="predicted"/>
<gene>
    <name evidence="5" type="ORF">Rhe02_67160</name>
</gene>